<organism evidence="2 3">
    <name type="scientific">Natronoglomus mannanivorans</name>
    <dbReference type="NCBI Taxonomy" id="2979990"/>
    <lineage>
        <taxon>Archaea</taxon>
        <taxon>Methanobacteriati</taxon>
        <taxon>Methanobacteriota</taxon>
        <taxon>Stenosarchaea group</taxon>
        <taxon>Halobacteria</taxon>
        <taxon>Halobacteriales</taxon>
        <taxon>Natrialbaceae</taxon>
        <taxon>Natronoglomus</taxon>
    </lineage>
</organism>
<sequence>MSDLPAWIDDRIERNLNNTLTQEHVVETMLDSERPFFSIRQLHARITPEVGAATVRNRLQELQEIDVVATETYPESITLYYINHPESNWPLSPDGKRALSSDSPLDRLSTRGFLTMRDTAGIRTLVLAGFQLALVLFAFGGVLTVVGLDVGSTGSDVVLWGTAFDLLFVCLLLLVVERVVRWVRTRYGPFSVLSTA</sequence>
<dbReference type="EMBL" id="JAOPKA010000010">
    <property type="protein sequence ID" value="MCU4742771.1"/>
    <property type="molecule type" value="Genomic_DNA"/>
</dbReference>
<keyword evidence="1" id="KW-0812">Transmembrane</keyword>
<evidence type="ECO:0000313" key="2">
    <source>
        <dbReference type="EMBL" id="MCU4742771.1"/>
    </source>
</evidence>
<evidence type="ECO:0000313" key="3">
    <source>
        <dbReference type="Proteomes" id="UP001321018"/>
    </source>
</evidence>
<feature type="transmembrane region" description="Helical" evidence="1">
    <location>
        <begin position="125"/>
        <end position="145"/>
    </location>
</feature>
<keyword evidence="1" id="KW-1133">Transmembrane helix</keyword>
<protein>
    <submittedName>
        <fullName evidence="2">Uncharacterized protein</fullName>
    </submittedName>
</protein>
<dbReference type="Proteomes" id="UP001321018">
    <property type="component" value="Unassembled WGS sequence"/>
</dbReference>
<accession>A0AAP2Z076</accession>
<proteinExistence type="predicted"/>
<dbReference type="RefSeq" id="WP_338004586.1">
    <property type="nucleotide sequence ID" value="NZ_JAOPKA010000010.1"/>
</dbReference>
<dbReference type="InterPro" id="IPR036388">
    <property type="entry name" value="WH-like_DNA-bd_sf"/>
</dbReference>
<gene>
    <name evidence="2" type="ORF">OB960_15365</name>
</gene>
<evidence type="ECO:0000256" key="1">
    <source>
        <dbReference type="SAM" id="Phobius"/>
    </source>
</evidence>
<comment type="caution">
    <text evidence="2">The sequence shown here is derived from an EMBL/GenBank/DDBJ whole genome shotgun (WGS) entry which is preliminary data.</text>
</comment>
<dbReference type="SUPFAM" id="SSF46785">
    <property type="entry name" value="Winged helix' DNA-binding domain"/>
    <property type="match status" value="1"/>
</dbReference>
<keyword evidence="1" id="KW-0472">Membrane</keyword>
<dbReference type="InterPro" id="IPR036390">
    <property type="entry name" value="WH_DNA-bd_sf"/>
</dbReference>
<feature type="transmembrane region" description="Helical" evidence="1">
    <location>
        <begin position="157"/>
        <end position="176"/>
    </location>
</feature>
<dbReference type="AlphaFoldDB" id="A0AAP2Z076"/>
<dbReference type="Gene3D" id="1.10.10.10">
    <property type="entry name" value="Winged helix-like DNA-binding domain superfamily/Winged helix DNA-binding domain"/>
    <property type="match status" value="1"/>
</dbReference>
<reference evidence="2" key="1">
    <citation type="submission" date="2022-09" db="EMBL/GenBank/DDBJ databases">
        <title>Enrichment on poylsaccharides allowed isolation of novel metabolic and taxonomic groups of Haloarchaea.</title>
        <authorList>
            <person name="Sorokin D.Y."/>
            <person name="Elcheninov A.G."/>
            <person name="Khizhniak T.V."/>
            <person name="Kolganova T.V."/>
            <person name="Kublanov I.V."/>
        </authorList>
    </citation>
    <scope>NUCLEOTIDE SEQUENCE</scope>
    <source>
        <strain evidence="2">AArc-xg1-1</strain>
    </source>
</reference>
<name>A0AAP2Z076_9EURY</name>